<feature type="compositionally biased region" description="Polar residues" evidence="1">
    <location>
        <begin position="256"/>
        <end position="267"/>
    </location>
</feature>
<feature type="transmembrane region" description="Helical" evidence="2">
    <location>
        <begin position="102"/>
        <end position="127"/>
    </location>
</feature>
<keyword evidence="2" id="KW-1133">Transmembrane helix</keyword>
<dbReference type="Pfam" id="PF20151">
    <property type="entry name" value="DUF6533"/>
    <property type="match status" value="1"/>
</dbReference>
<evidence type="ECO:0000313" key="5">
    <source>
        <dbReference type="Proteomes" id="UP000230002"/>
    </source>
</evidence>
<dbReference type="OrthoDB" id="2756746at2759"/>
<dbReference type="InterPro" id="IPR045340">
    <property type="entry name" value="DUF6533"/>
</dbReference>
<keyword evidence="5" id="KW-1185">Reference proteome</keyword>
<dbReference type="EMBL" id="AYKW01000034">
    <property type="protein sequence ID" value="PIL27410.1"/>
    <property type="molecule type" value="Genomic_DNA"/>
</dbReference>
<evidence type="ECO:0000256" key="2">
    <source>
        <dbReference type="SAM" id="Phobius"/>
    </source>
</evidence>
<dbReference type="AlphaFoldDB" id="A0A2G8S0W3"/>
<feature type="transmembrane region" description="Helical" evidence="2">
    <location>
        <begin position="147"/>
        <end position="167"/>
    </location>
</feature>
<proteinExistence type="predicted"/>
<reference evidence="4 5" key="1">
    <citation type="journal article" date="2015" name="Sci. Rep.">
        <title>Chromosome-level genome map provides insights into diverse defense mechanisms in the medicinal fungus Ganoderma sinense.</title>
        <authorList>
            <person name="Zhu Y."/>
            <person name="Xu J."/>
            <person name="Sun C."/>
            <person name="Zhou S."/>
            <person name="Xu H."/>
            <person name="Nelson D.R."/>
            <person name="Qian J."/>
            <person name="Song J."/>
            <person name="Luo H."/>
            <person name="Xiang L."/>
            <person name="Li Y."/>
            <person name="Xu Z."/>
            <person name="Ji A."/>
            <person name="Wang L."/>
            <person name="Lu S."/>
            <person name="Hayward A."/>
            <person name="Sun W."/>
            <person name="Li X."/>
            <person name="Schwartz D.C."/>
            <person name="Wang Y."/>
            <person name="Chen S."/>
        </authorList>
    </citation>
    <scope>NUCLEOTIDE SEQUENCE [LARGE SCALE GENOMIC DNA]</scope>
    <source>
        <strain evidence="4 5">ZZ0214-1</strain>
    </source>
</reference>
<keyword evidence="2" id="KW-0472">Membrane</keyword>
<protein>
    <recommendedName>
        <fullName evidence="3">DUF6533 domain-containing protein</fullName>
    </recommendedName>
</protein>
<evidence type="ECO:0000256" key="1">
    <source>
        <dbReference type="SAM" id="MobiDB-lite"/>
    </source>
</evidence>
<feature type="region of interest" description="Disordered" evidence="1">
    <location>
        <begin position="248"/>
        <end position="278"/>
    </location>
</feature>
<feature type="transmembrane region" description="Helical" evidence="2">
    <location>
        <begin position="12"/>
        <end position="39"/>
    </location>
</feature>
<evidence type="ECO:0000313" key="4">
    <source>
        <dbReference type="EMBL" id="PIL27410.1"/>
    </source>
</evidence>
<evidence type="ECO:0000259" key="3">
    <source>
        <dbReference type="Pfam" id="PF20151"/>
    </source>
</evidence>
<keyword evidence="2" id="KW-0812">Transmembrane</keyword>
<sequence>MSSQSDSAVDDAWIAFYSAEFSNGYCAIAVAALTAYDWVLTLPREGQFFWTGKARPISAILYFSNKYLNLFTVAIATPLWQAPLSDQLFASSSTRSSQNTNIQLTVLIVTRMSAILADTLLIAITIWKFRHENLKVATMNSANVSAFLIGILYFIVLVVLNTLHLVLTEVSIGSEGPTSLVSNFTIPLSSILVSHFILDLQEVSQRTAIGLASNDALYTSNGLSERSVHFASALGSLGATIEPGRDLEDAFDEESPNGSSTMSQFSPSDGCGSSRHTKTDDGFAIMEIRREFGEGEVVLGP</sequence>
<gene>
    <name evidence="4" type="ORF">GSI_10558</name>
</gene>
<organism evidence="4 5">
    <name type="scientific">Ganoderma sinense ZZ0214-1</name>
    <dbReference type="NCBI Taxonomy" id="1077348"/>
    <lineage>
        <taxon>Eukaryota</taxon>
        <taxon>Fungi</taxon>
        <taxon>Dikarya</taxon>
        <taxon>Basidiomycota</taxon>
        <taxon>Agaricomycotina</taxon>
        <taxon>Agaricomycetes</taxon>
        <taxon>Polyporales</taxon>
        <taxon>Polyporaceae</taxon>
        <taxon>Ganoderma</taxon>
    </lineage>
</organism>
<accession>A0A2G8S0W3</accession>
<feature type="transmembrane region" description="Helical" evidence="2">
    <location>
        <begin position="179"/>
        <end position="198"/>
    </location>
</feature>
<feature type="domain" description="DUF6533" evidence="3">
    <location>
        <begin position="25"/>
        <end position="68"/>
    </location>
</feature>
<dbReference type="Proteomes" id="UP000230002">
    <property type="component" value="Unassembled WGS sequence"/>
</dbReference>
<name>A0A2G8S0W3_9APHY</name>
<comment type="caution">
    <text evidence="4">The sequence shown here is derived from an EMBL/GenBank/DDBJ whole genome shotgun (WGS) entry which is preliminary data.</text>
</comment>